<reference evidence="2 3" key="1">
    <citation type="submission" date="2015-01" db="EMBL/GenBank/DDBJ databases">
        <authorList>
            <person name="Xiang T."/>
            <person name="Song Y."/>
            <person name="Huang L."/>
            <person name="Wang B."/>
            <person name="Wu P."/>
        </authorList>
    </citation>
    <scope>NUCLEOTIDE SEQUENCE [LARGE SCALE GENOMIC DNA]</scope>
    <source>
        <strain evidence="2 3">Cc12</strain>
    </source>
</reference>
<evidence type="ECO:0000313" key="3">
    <source>
        <dbReference type="Proteomes" id="UP000044026"/>
    </source>
</evidence>
<dbReference type="InterPro" id="IPR049458">
    <property type="entry name" value="EpsG-like"/>
</dbReference>
<evidence type="ECO:0000256" key="1">
    <source>
        <dbReference type="SAM" id="Phobius"/>
    </source>
</evidence>
<name>A0A0B7HI14_9FLAO</name>
<dbReference type="EMBL" id="CDOE01000074">
    <property type="protein sequence ID" value="CEN39366.1"/>
    <property type="molecule type" value="Genomic_DNA"/>
</dbReference>
<feature type="transmembrane region" description="Helical" evidence="1">
    <location>
        <begin position="76"/>
        <end position="101"/>
    </location>
</feature>
<evidence type="ECO:0000313" key="2">
    <source>
        <dbReference type="EMBL" id="CEN39366.1"/>
    </source>
</evidence>
<sequence length="218" mass="25673">MTLRDVVMWKKVLIFTMYYFLFSYTLIRNGIPYAIFGYFIYQIYRNKSTKLIYLTPFMHISSSTLLLLIFHKHRKYMAYLLVVCISSLLIASVGSTILNRAEFILIASKINDYGFSQKQTGIFHYIYFGFIIMLSIITWIFVKKRFWNPVITTTLLFYLIGFFINPVVGFRFSPYLIVGILFMNIDISKYKSLNGLLNIGSLILAGYFVFTLYDTHYF</sequence>
<feature type="transmembrane region" description="Helical" evidence="1">
    <location>
        <begin position="195"/>
        <end position="213"/>
    </location>
</feature>
<keyword evidence="1" id="KW-1133">Transmembrane helix</keyword>
<dbReference type="AlphaFoldDB" id="A0A0B7HI14"/>
<gene>
    <name evidence="2" type="ORF">CCAN12_760042</name>
</gene>
<feature type="transmembrane region" description="Helical" evidence="1">
    <location>
        <begin position="122"/>
        <end position="142"/>
    </location>
</feature>
<feature type="transmembrane region" description="Helical" evidence="1">
    <location>
        <begin position="51"/>
        <end position="70"/>
    </location>
</feature>
<accession>A0A0B7HI14</accession>
<keyword evidence="1" id="KW-0812">Transmembrane</keyword>
<protein>
    <submittedName>
        <fullName evidence="2">Uncharacterized protein</fullName>
    </submittedName>
</protein>
<feature type="transmembrane region" description="Helical" evidence="1">
    <location>
        <begin position="154"/>
        <end position="183"/>
    </location>
</feature>
<dbReference type="Pfam" id="PF14897">
    <property type="entry name" value="EpsG"/>
    <property type="match status" value="1"/>
</dbReference>
<proteinExistence type="predicted"/>
<organism evidence="2 3">
    <name type="scientific">Capnocytophaga canimorsus</name>
    <dbReference type="NCBI Taxonomy" id="28188"/>
    <lineage>
        <taxon>Bacteria</taxon>
        <taxon>Pseudomonadati</taxon>
        <taxon>Bacteroidota</taxon>
        <taxon>Flavobacteriia</taxon>
        <taxon>Flavobacteriales</taxon>
        <taxon>Flavobacteriaceae</taxon>
        <taxon>Capnocytophaga</taxon>
    </lineage>
</organism>
<dbReference type="Proteomes" id="UP000044026">
    <property type="component" value="Unassembled WGS sequence"/>
</dbReference>
<feature type="transmembrane region" description="Helical" evidence="1">
    <location>
        <begin position="12"/>
        <end position="39"/>
    </location>
</feature>
<keyword evidence="1" id="KW-0472">Membrane</keyword>